<keyword evidence="2" id="KW-0812">Transmembrane</keyword>
<feature type="region of interest" description="Disordered" evidence="1">
    <location>
        <begin position="66"/>
        <end position="86"/>
    </location>
</feature>
<keyword evidence="2" id="KW-0472">Membrane</keyword>
<name>E3J7J6_PSEI1</name>
<dbReference type="EMBL" id="CP002299">
    <property type="protein sequence ID" value="ADP79605.1"/>
    <property type="molecule type" value="Genomic_DNA"/>
</dbReference>
<dbReference type="HOGENOM" id="CLU_725126_0_0_11"/>
<keyword evidence="2" id="KW-1133">Transmembrane helix</keyword>
<dbReference type="InParanoid" id="E3J7J6"/>
<dbReference type="STRING" id="298654.FraEuI1c_1543"/>
<proteinExistence type="predicted"/>
<gene>
    <name evidence="3" type="ordered locus">FraEuI1c_1543</name>
</gene>
<evidence type="ECO:0000313" key="4">
    <source>
        <dbReference type="Proteomes" id="UP000002484"/>
    </source>
</evidence>
<dbReference type="KEGG" id="fri:FraEuI1c_1543"/>
<evidence type="ECO:0000256" key="2">
    <source>
        <dbReference type="SAM" id="Phobius"/>
    </source>
</evidence>
<keyword evidence="4" id="KW-1185">Reference proteome</keyword>
<sequence length="381" mass="40231">MNEMTAEMSAVRLFRAEAGEPSAQTVHRARGLLDRLIEDAAAGSPDASAVPTAEAATRLAAVAPAPAAADRSARTMSPSTGDLSASATAAAPVGPAAHAGGLHGRVGRRGRRPRAVAIAAIAVGVAIAVAVPVGMVTTRHGDHATTLVPAATGAPTRPACWTEPAPQRVKLPPSSAASVKGPFWYTETFATTWWSTEHPGQIPPLRSDWQGPIWAMYGSKYDVDLDRSPLTYRVGGTWYTIAQFATLPADPAVLGPMIVDDWPQPVADRTVYTAATDLLRLPVSPAVQAALFTIVRSLETATTNEHDRDLIGRPAVSVSVPDPENPGTFNRVYFTPESHHYLGQDENGKVNNPCTFDAREVVLASGWVGSIGQTVPRHDHS</sequence>
<dbReference type="AlphaFoldDB" id="E3J7J6"/>
<protein>
    <submittedName>
        <fullName evidence="3">Uncharacterized protein</fullName>
    </submittedName>
</protein>
<evidence type="ECO:0000256" key="1">
    <source>
        <dbReference type="SAM" id="MobiDB-lite"/>
    </source>
</evidence>
<organism evidence="3 4">
    <name type="scientific">Pseudofrankia inefficax (strain DSM 45817 / CECT 9037 / DDB 130130 / EuI1c)</name>
    <name type="common">Frankia inefficax</name>
    <dbReference type="NCBI Taxonomy" id="298654"/>
    <lineage>
        <taxon>Bacteria</taxon>
        <taxon>Bacillati</taxon>
        <taxon>Actinomycetota</taxon>
        <taxon>Actinomycetes</taxon>
        <taxon>Frankiales</taxon>
        <taxon>Frankiaceae</taxon>
        <taxon>Pseudofrankia</taxon>
    </lineage>
</organism>
<dbReference type="Proteomes" id="UP000002484">
    <property type="component" value="Chromosome"/>
</dbReference>
<feature type="transmembrane region" description="Helical" evidence="2">
    <location>
        <begin position="115"/>
        <end position="135"/>
    </location>
</feature>
<accession>E3J7J6</accession>
<evidence type="ECO:0000313" key="3">
    <source>
        <dbReference type="EMBL" id="ADP79605.1"/>
    </source>
</evidence>
<reference evidence="3 4" key="1">
    <citation type="submission" date="2010-10" db="EMBL/GenBank/DDBJ databases">
        <title>Complete sequence of Frankia sp. EuI1c.</title>
        <authorList>
            <consortium name="US DOE Joint Genome Institute"/>
            <person name="Lucas S."/>
            <person name="Copeland A."/>
            <person name="Lapidus A."/>
            <person name="Cheng J.-F."/>
            <person name="Bruce D."/>
            <person name="Goodwin L."/>
            <person name="Pitluck S."/>
            <person name="Chertkov O."/>
            <person name="Detter J.C."/>
            <person name="Han C."/>
            <person name="Tapia R."/>
            <person name="Land M."/>
            <person name="Hauser L."/>
            <person name="Jeffries C."/>
            <person name="Kyrpides N."/>
            <person name="Ivanova N."/>
            <person name="Mikhailova N."/>
            <person name="Beauchemin N."/>
            <person name="Sen A."/>
            <person name="Sur S.A."/>
            <person name="Gtari M."/>
            <person name="Wall L."/>
            <person name="Tisa L."/>
            <person name="Woyke T."/>
        </authorList>
    </citation>
    <scope>NUCLEOTIDE SEQUENCE [LARGE SCALE GENOMIC DNA]</scope>
    <source>
        <strain evidence="4">DSM 45817 / CECT 9037 / EuI1c</strain>
    </source>
</reference>